<dbReference type="Gene3D" id="3.90.228.10">
    <property type="match status" value="1"/>
</dbReference>
<keyword evidence="2" id="KW-0520">NAD</keyword>
<comment type="caution">
    <text evidence="4">The sequence shown here is derived from an EMBL/GenBank/DDBJ whole genome shotgun (WGS) entry which is preliminary data.</text>
</comment>
<dbReference type="PANTHER" id="PTHR45740">
    <property type="entry name" value="POLY [ADP-RIBOSE] POLYMERASE"/>
    <property type="match status" value="1"/>
</dbReference>
<gene>
    <name evidence="4" type="ORF">JZ751_022126</name>
</gene>
<dbReference type="Pfam" id="PF00644">
    <property type="entry name" value="PARP"/>
    <property type="match status" value="1"/>
</dbReference>
<protein>
    <recommendedName>
        <fullName evidence="2">Poly [ADP-ribose] polymerase</fullName>
        <shortName evidence="2">PARP</shortName>
        <ecNumber evidence="2">2.4.2.-</ecNumber>
    </recommendedName>
</protein>
<dbReference type="GO" id="GO:0005634">
    <property type="term" value="C:nucleus"/>
    <property type="evidence" value="ECO:0007669"/>
    <property type="project" value="TreeGrafter"/>
</dbReference>
<reference evidence="4" key="1">
    <citation type="thesis" date="2021" institute="BYU ScholarsArchive" country="Provo, UT, USA">
        <title>Applications of and Algorithms for Genome Assembly and Genomic Analyses with an Emphasis on Marine Teleosts.</title>
        <authorList>
            <person name="Pickett B.D."/>
        </authorList>
    </citation>
    <scope>NUCLEOTIDE SEQUENCE</scope>
    <source>
        <strain evidence="4">HI-2016</strain>
    </source>
</reference>
<keyword evidence="2" id="KW-0808">Transferase</keyword>
<dbReference type="PANTHER" id="PTHR45740:SF4">
    <property type="entry name" value="PROTEIN MONO-ADP-RIBOSYLTRANSFERASE PARP11"/>
    <property type="match status" value="1"/>
</dbReference>
<organism evidence="4 5">
    <name type="scientific">Albula glossodonta</name>
    <name type="common">roundjaw bonefish</name>
    <dbReference type="NCBI Taxonomy" id="121402"/>
    <lineage>
        <taxon>Eukaryota</taxon>
        <taxon>Metazoa</taxon>
        <taxon>Chordata</taxon>
        <taxon>Craniata</taxon>
        <taxon>Vertebrata</taxon>
        <taxon>Euteleostomi</taxon>
        <taxon>Actinopterygii</taxon>
        <taxon>Neopterygii</taxon>
        <taxon>Teleostei</taxon>
        <taxon>Albuliformes</taxon>
        <taxon>Albulidae</taxon>
        <taxon>Albula</taxon>
    </lineage>
</organism>
<dbReference type="InterPro" id="IPR012317">
    <property type="entry name" value="Poly(ADP-ribose)pol_cat_dom"/>
</dbReference>
<comment type="similarity">
    <text evidence="1">Belongs to the ARTD/PARP family.</text>
</comment>
<evidence type="ECO:0000256" key="1">
    <source>
        <dbReference type="ARBA" id="ARBA00024347"/>
    </source>
</evidence>
<dbReference type="EMBL" id="JAFBMS010000047">
    <property type="protein sequence ID" value="KAG9340015.1"/>
    <property type="molecule type" value="Genomic_DNA"/>
</dbReference>
<dbReference type="PROSITE" id="PS51059">
    <property type="entry name" value="PARP_CATALYTIC"/>
    <property type="match status" value="1"/>
</dbReference>
<evidence type="ECO:0000313" key="4">
    <source>
        <dbReference type="EMBL" id="KAG9340015.1"/>
    </source>
</evidence>
<keyword evidence="5" id="KW-1185">Reference proteome</keyword>
<dbReference type="CDD" id="cd01439">
    <property type="entry name" value="TCCD_inducible_PARP_like"/>
    <property type="match status" value="1"/>
</dbReference>
<dbReference type="InterPro" id="IPR051712">
    <property type="entry name" value="ARTD-AVP"/>
</dbReference>
<dbReference type="OrthoDB" id="6133115at2759"/>
<dbReference type="EC" id="2.4.2.-" evidence="2"/>
<proteinExistence type="inferred from homology"/>
<evidence type="ECO:0000313" key="5">
    <source>
        <dbReference type="Proteomes" id="UP000824540"/>
    </source>
</evidence>
<evidence type="ECO:0000256" key="2">
    <source>
        <dbReference type="RuleBase" id="RU362114"/>
    </source>
</evidence>
<keyword evidence="2" id="KW-0328">Glycosyltransferase</keyword>
<dbReference type="Proteomes" id="UP000824540">
    <property type="component" value="Unassembled WGS sequence"/>
</dbReference>
<dbReference type="AlphaFoldDB" id="A0A8T2NHZ2"/>
<evidence type="ECO:0000259" key="3">
    <source>
        <dbReference type="PROSITE" id="PS51059"/>
    </source>
</evidence>
<name>A0A8T2NHZ2_9TELE</name>
<dbReference type="GO" id="GO:0003950">
    <property type="term" value="F:NAD+ poly-ADP-ribosyltransferase activity"/>
    <property type="evidence" value="ECO:0007669"/>
    <property type="project" value="UniProtKB-UniRule"/>
</dbReference>
<feature type="domain" description="PARP catalytic" evidence="3">
    <location>
        <begin position="40"/>
        <end position="234"/>
    </location>
</feature>
<dbReference type="GO" id="GO:1990404">
    <property type="term" value="F:NAD+-protein mono-ADP-ribosyltransferase activity"/>
    <property type="evidence" value="ECO:0007669"/>
    <property type="project" value="TreeGrafter"/>
</dbReference>
<sequence>MLTEKNTDVQRAKTMNAWTNQRTFEEEEYMDTFEEHWRWFYQAECGEWHMFELIPLDTDAQECQDVVNQFSQTMPGDPIKSIQRIQNLQLWESFCLKKAQMSKTKRINIEERMLFHGTCHKNIRSICTFNFDMNLAKNNGVYGKGIYFARNASYSNIFCHPPLYHRGITPSRTMILARVLVGEYTVGHHGLCQPPSKQDNTGFYDSCVDFLLHPNIFVVFNSNQIYPEYLIEFE</sequence>
<accession>A0A8T2NHZ2</accession>
<dbReference type="SUPFAM" id="SSF56399">
    <property type="entry name" value="ADP-ribosylation"/>
    <property type="match status" value="1"/>
</dbReference>